<dbReference type="Proteomes" id="UP000243255">
    <property type="component" value="Unassembled WGS sequence"/>
</dbReference>
<evidence type="ECO:0000313" key="2">
    <source>
        <dbReference type="EMBL" id="SHG66615.1"/>
    </source>
</evidence>
<keyword evidence="3" id="KW-1185">Reference proteome</keyword>
<dbReference type="STRING" id="1121321.SAMN04488530_10528"/>
<dbReference type="AlphaFoldDB" id="A0A1M5LNN1"/>
<evidence type="ECO:0000313" key="3">
    <source>
        <dbReference type="Proteomes" id="UP000243255"/>
    </source>
</evidence>
<organism evidence="2 3">
    <name type="scientific">Asaccharospora irregularis DSM 2635</name>
    <dbReference type="NCBI Taxonomy" id="1121321"/>
    <lineage>
        <taxon>Bacteria</taxon>
        <taxon>Bacillati</taxon>
        <taxon>Bacillota</taxon>
        <taxon>Clostridia</taxon>
        <taxon>Peptostreptococcales</taxon>
        <taxon>Peptostreptococcaceae</taxon>
        <taxon>Asaccharospora</taxon>
    </lineage>
</organism>
<feature type="transmembrane region" description="Helical" evidence="1">
    <location>
        <begin position="7"/>
        <end position="27"/>
    </location>
</feature>
<proteinExistence type="predicted"/>
<keyword evidence="1" id="KW-1133">Transmembrane helix</keyword>
<dbReference type="RefSeq" id="WP_073124338.1">
    <property type="nucleotide sequence ID" value="NZ_BAABCH010000026.1"/>
</dbReference>
<evidence type="ECO:0000256" key="1">
    <source>
        <dbReference type="SAM" id="Phobius"/>
    </source>
</evidence>
<name>A0A1M5LNN1_9FIRM</name>
<dbReference type="OrthoDB" id="1747081at2"/>
<keyword evidence="1" id="KW-0472">Membrane</keyword>
<keyword evidence="1" id="KW-0812">Transmembrane</keyword>
<reference evidence="3" key="1">
    <citation type="submission" date="2016-11" db="EMBL/GenBank/DDBJ databases">
        <authorList>
            <person name="Varghese N."/>
            <person name="Submissions S."/>
        </authorList>
    </citation>
    <scope>NUCLEOTIDE SEQUENCE [LARGE SCALE GENOMIC DNA]</scope>
    <source>
        <strain evidence="3">DSM 2635</strain>
    </source>
</reference>
<protein>
    <submittedName>
        <fullName evidence="2">Uncharacterized protein</fullName>
    </submittedName>
</protein>
<sequence length="410" mass="47322">MKNKLSNITLILTIAPLILIVLFLGFYNKKDYKLVDIDGNRQELGDISLISHKREGIYNTIEVEFTKDGVNSKKHVKEVPVGIPATKYSKENRDILSNQVENNKQVYKDDKSIGTVSVGMDYTNGSYKSRLIATIKDKNLKTNRVKTYEIPIETNLDSRINYSYTDISTKHNGDVYLILGSNTEEDYRNDRPTSRKSCIKVYKLNLENESSQIISNKVINEGSDVSGINTYISLLNKDIAYMIKNNYDNTSEDGKVVKSELIKYHIKEDYFETVEMPFYSANPDFADYKYDIEGDEVSFISYLYDKDSKELNIDVLGMNLVDNKASNKDHYTIEMKDKNFDYRLYDEILVNNKRYMIIRATKETVEGSYYNTEEKNYIYVLDEKNNKVLYGGEIKGGDIVNLNLVKKEDL</sequence>
<accession>A0A1M5LNN1</accession>
<dbReference type="EMBL" id="FQWX01000005">
    <property type="protein sequence ID" value="SHG66615.1"/>
    <property type="molecule type" value="Genomic_DNA"/>
</dbReference>
<gene>
    <name evidence="2" type="ORF">SAMN04488530_10528</name>
</gene>